<dbReference type="PANTHER" id="PTHR23516:SF1">
    <property type="entry name" value="MOLYBDATE-ANION TRANSPORTER"/>
    <property type="match status" value="1"/>
</dbReference>
<feature type="transmembrane region" description="Helical" evidence="12">
    <location>
        <begin position="99"/>
        <end position="123"/>
    </location>
</feature>
<gene>
    <name evidence="13" type="ORF">Naga_101220g2</name>
</gene>
<keyword evidence="6 12" id="KW-0812">Transmembrane</keyword>
<dbReference type="Pfam" id="PF05631">
    <property type="entry name" value="MFS_5"/>
    <property type="match status" value="1"/>
</dbReference>
<feature type="transmembrane region" description="Helical" evidence="12">
    <location>
        <begin position="215"/>
        <end position="235"/>
    </location>
</feature>
<evidence type="ECO:0000313" key="13">
    <source>
        <dbReference type="EMBL" id="EWM23712.1"/>
    </source>
</evidence>
<feature type="transmembrane region" description="Helical" evidence="12">
    <location>
        <begin position="130"/>
        <end position="150"/>
    </location>
</feature>
<evidence type="ECO:0000256" key="4">
    <source>
        <dbReference type="ARBA" id="ARBA00022448"/>
    </source>
</evidence>
<protein>
    <recommendedName>
        <fullName evidence="3">Molybdate-anion transporter</fullName>
    </recommendedName>
    <alternativeName>
        <fullName evidence="10">Major facilitator superfamily domain-containing protein 5</fullName>
    </alternativeName>
    <alternativeName>
        <fullName evidence="11">Molybdate transporter 2 homolog</fullName>
    </alternativeName>
</protein>
<dbReference type="Proteomes" id="UP000019335">
    <property type="component" value="Chromosome 16"/>
</dbReference>
<keyword evidence="7 12" id="KW-1133">Transmembrane helix</keyword>
<evidence type="ECO:0000256" key="6">
    <source>
        <dbReference type="ARBA" id="ARBA00022692"/>
    </source>
</evidence>
<feature type="transmembrane region" description="Helical" evidence="12">
    <location>
        <begin position="156"/>
        <end position="177"/>
    </location>
</feature>
<dbReference type="Gene3D" id="1.20.1250.20">
    <property type="entry name" value="MFS general substrate transporter like domains"/>
    <property type="match status" value="1"/>
</dbReference>
<reference evidence="13 14" key="1">
    <citation type="journal article" date="2014" name="Mol. Plant">
        <title>Chromosome Scale Genome Assembly and Transcriptome Profiling of Nannochloropsis gaditana in Nitrogen Depletion.</title>
        <authorList>
            <person name="Corteggiani Carpinelli E."/>
            <person name="Telatin A."/>
            <person name="Vitulo N."/>
            <person name="Forcato C."/>
            <person name="D'Angelo M."/>
            <person name="Schiavon R."/>
            <person name="Vezzi A."/>
            <person name="Giacometti G.M."/>
            <person name="Morosinotto T."/>
            <person name="Valle G."/>
        </authorList>
    </citation>
    <scope>NUCLEOTIDE SEQUENCE [LARGE SCALE GENOMIC DNA]</scope>
    <source>
        <strain evidence="13 14">B-31</strain>
    </source>
</reference>
<organism evidence="13 14">
    <name type="scientific">Nannochloropsis gaditana</name>
    <dbReference type="NCBI Taxonomy" id="72520"/>
    <lineage>
        <taxon>Eukaryota</taxon>
        <taxon>Sar</taxon>
        <taxon>Stramenopiles</taxon>
        <taxon>Ochrophyta</taxon>
        <taxon>Eustigmatophyceae</taxon>
        <taxon>Eustigmatales</taxon>
        <taxon>Monodopsidaceae</taxon>
        <taxon>Nannochloropsis</taxon>
    </lineage>
</organism>
<feature type="transmembrane region" description="Helical" evidence="12">
    <location>
        <begin position="189"/>
        <end position="209"/>
    </location>
</feature>
<dbReference type="EMBL" id="AZIL01001542">
    <property type="protein sequence ID" value="EWM23712.1"/>
    <property type="molecule type" value="Genomic_DNA"/>
</dbReference>
<dbReference type="OrthoDB" id="263957at2759"/>
<keyword evidence="4" id="KW-0813">Transport</keyword>
<evidence type="ECO:0000256" key="1">
    <source>
        <dbReference type="ARBA" id="ARBA00003019"/>
    </source>
</evidence>
<dbReference type="SUPFAM" id="SSF103473">
    <property type="entry name" value="MFS general substrate transporter"/>
    <property type="match status" value="1"/>
</dbReference>
<keyword evidence="9 12" id="KW-0472">Membrane</keyword>
<evidence type="ECO:0000256" key="11">
    <source>
        <dbReference type="ARBA" id="ARBA00032555"/>
    </source>
</evidence>
<dbReference type="GO" id="GO:0006811">
    <property type="term" value="P:monoatomic ion transport"/>
    <property type="evidence" value="ECO:0007669"/>
    <property type="project" value="UniProtKB-KW"/>
</dbReference>
<keyword evidence="8" id="KW-0406">Ion transport</keyword>
<feature type="transmembrane region" description="Helical" evidence="12">
    <location>
        <begin position="64"/>
        <end position="87"/>
    </location>
</feature>
<dbReference type="AlphaFoldDB" id="W7TBN7"/>
<evidence type="ECO:0000256" key="5">
    <source>
        <dbReference type="ARBA" id="ARBA00022475"/>
    </source>
</evidence>
<evidence type="ECO:0000256" key="9">
    <source>
        <dbReference type="ARBA" id="ARBA00023136"/>
    </source>
</evidence>
<evidence type="ECO:0000256" key="12">
    <source>
        <dbReference type="SAM" id="Phobius"/>
    </source>
</evidence>
<evidence type="ECO:0000256" key="8">
    <source>
        <dbReference type="ARBA" id="ARBA00023065"/>
    </source>
</evidence>
<keyword evidence="5" id="KW-1003">Cell membrane</keyword>
<evidence type="ECO:0000313" key="14">
    <source>
        <dbReference type="Proteomes" id="UP000019335"/>
    </source>
</evidence>
<evidence type="ECO:0000256" key="10">
    <source>
        <dbReference type="ARBA" id="ARBA00030646"/>
    </source>
</evidence>
<dbReference type="GO" id="GO:0015098">
    <property type="term" value="F:molybdate ion transmembrane transporter activity"/>
    <property type="evidence" value="ECO:0007669"/>
    <property type="project" value="InterPro"/>
</dbReference>
<dbReference type="InterPro" id="IPR036259">
    <property type="entry name" value="MFS_trans_sf"/>
</dbReference>
<evidence type="ECO:0000256" key="7">
    <source>
        <dbReference type="ARBA" id="ARBA00022989"/>
    </source>
</evidence>
<comment type="subcellular location">
    <subcellularLocation>
        <location evidence="2">Cell membrane</location>
        <topology evidence="2">Multi-pass membrane protein</topology>
    </subcellularLocation>
</comment>
<dbReference type="PANTHER" id="PTHR23516">
    <property type="entry name" value="SAM (S-ADENOSYL METHIONINE) TRANSPORTER"/>
    <property type="match status" value="1"/>
</dbReference>
<feature type="transmembrane region" description="Helical" evidence="12">
    <location>
        <begin position="15"/>
        <end position="37"/>
    </location>
</feature>
<proteinExistence type="predicted"/>
<evidence type="ECO:0000256" key="2">
    <source>
        <dbReference type="ARBA" id="ARBA00004651"/>
    </source>
</evidence>
<name>W7TBN7_9STRA</name>
<keyword evidence="14" id="KW-1185">Reference proteome</keyword>
<comment type="function">
    <text evidence="1">Mediates high-affinity intracellular uptake of the rare oligo-element molybdenum.</text>
</comment>
<sequence>MAGLVANFFAERYGYIGPFVFCLFPLTLVGILATLWWPENYGDANVRPAMALPKAWSYIQNNSAIIYLGLGQSCFEGAMYAFVFVWTPALQAGGEDVGPYLGIIFSTFMVCTMTGSNIFSILIKKNLLTVVPVMVHLIATLANLTAFYFVKQTSSVYVAFLLFELTVGMFYPSYGSIKSMNIPEEVRSGVMNIFRIPLNAIMVILLGLIEVKQISMGTTLALCTLIHGVGLIMYWNFERLRKRTPDVHYVSVKGQEVLDDAM</sequence>
<dbReference type="GO" id="GO:0005886">
    <property type="term" value="C:plasma membrane"/>
    <property type="evidence" value="ECO:0007669"/>
    <property type="project" value="UniProtKB-SubCell"/>
</dbReference>
<evidence type="ECO:0000256" key="3">
    <source>
        <dbReference type="ARBA" id="ARBA00021242"/>
    </source>
</evidence>
<accession>W7TBN7</accession>
<comment type="caution">
    <text evidence="13">The sequence shown here is derived from an EMBL/GenBank/DDBJ whole genome shotgun (WGS) entry which is preliminary data.</text>
</comment>
<dbReference type="InterPro" id="IPR008509">
    <property type="entry name" value="MOT2/MFSD5"/>
</dbReference>